<evidence type="ECO:0008006" key="3">
    <source>
        <dbReference type="Google" id="ProtNLM"/>
    </source>
</evidence>
<comment type="caution">
    <text evidence="1">The sequence shown here is derived from an EMBL/GenBank/DDBJ whole genome shotgun (WGS) entry which is preliminary data.</text>
</comment>
<evidence type="ECO:0000313" key="1">
    <source>
        <dbReference type="EMBL" id="MBM6922614.1"/>
    </source>
</evidence>
<reference evidence="1 2" key="1">
    <citation type="journal article" date="2021" name="Sci. Rep.">
        <title>The distribution of antibiotic resistance genes in chicken gut microbiota commensals.</title>
        <authorList>
            <person name="Juricova H."/>
            <person name="Matiasovicova J."/>
            <person name="Kubasova T."/>
            <person name="Cejkova D."/>
            <person name="Rychlik I."/>
        </authorList>
    </citation>
    <scope>NUCLEOTIDE SEQUENCE [LARGE SCALE GENOMIC DNA]</scope>
    <source>
        <strain evidence="1 2">An564</strain>
    </source>
</reference>
<dbReference type="EMBL" id="JACSNR010000002">
    <property type="protein sequence ID" value="MBM6922614.1"/>
    <property type="molecule type" value="Genomic_DNA"/>
</dbReference>
<keyword evidence="2" id="KW-1185">Reference proteome</keyword>
<proteinExistence type="predicted"/>
<dbReference type="InterPro" id="IPR027417">
    <property type="entry name" value="P-loop_NTPase"/>
</dbReference>
<accession>A0ABS2GME2</accession>
<evidence type="ECO:0000313" key="2">
    <source>
        <dbReference type="Proteomes" id="UP000724149"/>
    </source>
</evidence>
<sequence>MIRLIVGLKGSGKTTRLIEMVNEAVAAEKGDVICVEKTTKLNNDLDRRVRLIDMDDYEVGNFDGLYGFLTGLYAANYDTTDIFVDQTLKIAGDDLTELAKMIERLDATAAKEGFAITFTISADPSALPAALGKYVI</sequence>
<dbReference type="RefSeq" id="WP_177502556.1">
    <property type="nucleotide sequence ID" value="NZ_JACSNR010000002.1"/>
</dbReference>
<gene>
    <name evidence="1" type="ORF">H9X81_02735</name>
</gene>
<name>A0ABS2GME2_9FIRM</name>
<protein>
    <recommendedName>
        <fullName evidence="3">Twitching motility protein PilT</fullName>
    </recommendedName>
</protein>
<dbReference type="Gene3D" id="3.40.50.300">
    <property type="entry name" value="P-loop containing nucleotide triphosphate hydrolases"/>
    <property type="match status" value="1"/>
</dbReference>
<dbReference type="Proteomes" id="UP000724149">
    <property type="component" value="Unassembled WGS sequence"/>
</dbReference>
<organism evidence="1 2">
    <name type="scientific">Hydrogenoanaerobacterium saccharovorans</name>
    <dbReference type="NCBI Taxonomy" id="474960"/>
    <lineage>
        <taxon>Bacteria</taxon>
        <taxon>Bacillati</taxon>
        <taxon>Bacillota</taxon>
        <taxon>Clostridia</taxon>
        <taxon>Eubacteriales</taxon>
        <taxon>Oscillospiraceae</taxon>
        <taxon>Hydrogenoanaerobacterium</taxon>
    </lineage>
</organism>